<comment type="subcellular location">
    <subcellularLocation>
        <location evidence="1">Membrane</location>
        <topology evidence="1">Multi-pass membrane protein</topology>
    </subcellularLocation>
</comment>
<protein>
    <recommendedName>
        <fullName evidence="6">Heme-copper oxidase subunit III family profile domain-containing protein</fullName>
    </recommendedName>
</protein>
<organism evidence="7 8">
    <name type="scientific">Frieseomelitta varia</name>
    <dbReference type="NCBI Taxonomy" id="561572"/>
    <lineage>
        <taxon>Eukaryota</taxon>
        <taxon>Metazoa</taxon>
        <taxon>Ecdysozoa</taxon>
        <taxon>Arthropoda</taxon>
        <taxon>Hexapoda</taxon>
        <taxon>Insecta</taxon>
        <taxon>Pterygota</taxon>
        <taxon>Neoptera</taxon>
        <taxon>Endopterygota</taxon>
        <taxon>Hymenoptera</taxon>
        <taxon>Apocrita</taxon>
        <taxon>Aculeata</taxon>
        <taxon>Apoidea</taxon>
        <taxon>Anthophila</taxon>
        <taxon>Apidae</taxon>
        <taxon>Frieseomelitta</taxon>
    </lineage>
</organism>
<evidence type="ECO:0000256" key="1">
    <source>
        <dbReference type="ARBA" id="ARBA00004141"/>
    </source>
</evidence>
<keyword evidence="4 5" id="KW-0472">Membrane</keyword>
<reference evidence="7" key="1">
    <citation type="submission" date="2019-11" db="EMBL/GenBank/DDBJ databases">
        <title>The nuclear and mitochondrial genomes of Frieseomelitta varia - a highly eusocial stingless bee (Meliponini) with a permanently sterile worker caste.</title>
        <authorList>
            <person name="Freitas F.C.P."/>
            <person name="Lourenco A.P."/>
            <person name="Nunes F.M.F."/>
            <person name="Paschoal A.R."/>
            <person name="Abreu F.C.P."/>
            <person name="Barbin F.O."/>
            <person name="Bataglia L."/>
            <person name="Cardoso-Junior C.A.M."/>
            <person name="Cervoni M.S."/>
            <person name="Silva S.R."/>
            <person name="Dalarmi F."/>
            <person name="Del Lama M.A."/>
            <person name="Depintor T.S."/>
            <person name="Ferreira K.M."/>
            <person name="Goria P.S."/>
            <person name="Jaskot M.C."/>
            <person name="Lago D.C."/>
            <person name="Luna-Lucena D."/>
            <person name="Moda L.M."/>
            <person name="Nascimento L."/>
            <person name="Pedrino M."/>
            <person name="Rabico F.O."/>
            <person name="Sanches F.C."/>
            <person name="Santos D.E."/>
            <person name="Santos C.G."/>
            <person name="Vieira J."/>
            <person name="Lopes T.F."/>
            <person name="Barchuk A.R."/>
            <person name="Hartfelder K."/>
            <person name="Simoes Z.L.P."/>
            <person name="Bitondi M.M.G."/>
            <person name="Pinheiro D.G."/>
        </authorList>
    </citation>
    <scope>NUCLEOTIDE SEQUENCE</scope>
    <source>
        <strain evidence="7">USP_RPSP 00005682</strain>
        <tissue evidence="7">Whole individual</tissue>
    </source>
</reference>
<evidence type="ECO:0000256" key="2">
    <source>
        <dbReference type="ARBA" id="ARBA00022692"/>
    </source>
</evidence>
<evidence type="ECO:0000313" key="8">
    <source>
        <dbReference type="Proteomes" id="UP000655588"/>
    </source>
</evidence>
<keyword evidence="8" id="KW-1185">Reference proteome</keyword>
<keyword evidence="3 5" id="KW-1133">Transmembrane helix</keyword>
<dbReference type="EMBL" id="WNWW01000189">
    <property type="protein sequence ID" value="KAF3429001.1"/>
    <property type="molecule type" value="Genomic_DNA"/>
</dbReference>
<dbReference type="GO" id="GO:0016020">
    <property type="term" value="C:membrane"/>
    <property type="evidence" value="ECO:0007669"/>
    <property type="project" value="UniProtKB-SubCell"/>
</dbReference>
<dbReference type="Proteomes" id="UP000655588">
    <property type="component" value="Unassembled WGS sequence"/>
</dbReference>
<feature type="transmembrane region" description="Helical" evidence="5">
    <location>
        <begin position="84"/>
        <end position="111"/>
    </location>
</feature>
<comment type="caution">
    <text evidence="7">The sequence shown here is derived from an EMBL/GenBank/DDBJ whole genome shotgun (WGS) entry which is preliminary data.</text>
</comment>
<dbReference type="AlphaFoldDB" id="A0A833S5U2"/>
<name>A0A833S5U2_9HYME</name>
<evidence type="ECO:0000256" key="5">
    <source>
        <dbReference type="SAM" id="Phobius"/>
    </source>
</evidence>
<evidence type="ECO:0000256" key="3">
    <source>
        <dbReference type="ARBA" id="ARBA00022989"/>
    </source>
</evidence>
<dbReference type="InterPro" id="IPR000298">
    <property type="entry name" value="Cyt_c_oxidase-like_su3"/>
</dbReference>
<keyword evidence="2 5" id="KW-0812">Transmembrane</keyword>
<evidence type="ECO:0000256" key="4">
    <source>
        <dbReference type="ARBA" id="ARBA00023136"/>
    </source>
</evidence>
<evidence type="ECO:0000313" key="7">
    <source>
        <dbReference type="EMBL" id="KAF3429001.1"/>
    </source>
</evidence>
<dbReference type="GO" id="GO:0004129">
    <property type="term" value="F:cytochrome-c oxidase activity"/>
    <property type="evidence" value="ECO:0007669"/>
    <property type="project" value="InterPro"/>
</dbReference>
<proteinExistence type="predicted"/>
<dbReference type="InterPro" id="IPR035973">
    <property type="entry name" value="Cyt_c_oxidase_su3-like_sf"/>
</dbReference>
<dbReference type="SUPFAM" id="SSF81452">
    <property type="entry name" value="Cytochrome c oxidase subunit III-like"/>
    <property type="match status" value="1"/>
</dbReference>
<accession>A0A833S5U2</accession>
<evidence type="ECO:0000259" key="6">
    <source>
        <dbReference type="Pfam" id="PF00510"/>
    </source>
</evidence>
<feature type="domain" description="Heme-copper oxidase subunit III family profile" evidence="6">
    <location>
        <begin position="108"/>
        <end position="205"/>
    </location>
</feature>
<dbReference type="Pfam" id="PF00510">
    <property type="entry name" value="COX3"/>
    <property type="match status" value="1"/>
</dbReference>
<feature type="transmembrane region" description="Helical" evidence="5">
    <location>
        <begin position="160"/>
        <end position="184"/>
    </location>
</feature>
<sequence length="276" mass="32274">MSFWFKRELVSPKYDLLLILTLIFELHPLSPHANSRFKNQMCQDKFEINSQPAVLLKIENAPTRIPEKKFSQFLLKIPKLRAHYIIIILLVKFMLLVIFINLIIIKILLYFEILFVKEHLWDIIHFILKSISPSIEINIIRPLKIIKVFNYMEIPLLNTFTLITSGFYITIKALLSTIVIGLYFSIIQIFEYKNAYSCINDRIYTVDSINIRFIMVVASNNPKTHIIEHSLYYQRKLVASKILDALRSGFSIRCICSDVPIASIAKYDRVNISSDR</sequence>
<gene>
    <name evidence="7" type="ORF">E2986_12715</name>
</gene>